<protein>
    <submittedName>
        <fullName evidence="1">Type VI secretion system tube protein Hcp</fullName>
    </submittedName>
</protein>
<dbReference type="Proteomes" id="UP000619033">
    <property type="component" value="Unassembled WGS sequence"/>
</dbReference>
<dbReference type="InterPro" id="IPR008514">
    <property type="entry name" value="T6SS_Hcp"/>
</dbReference>
<dbReference type="Pfam" id="PF05638">
    <property type="entry name" value="T6SS_HCP"/>
    <property type="match status" value="1"/>
</dbReference>
<evidence type="ECO:0000313" key="2">
    <source>
        <dbReference type="Proteomes" id="UP000619033"/>
    </source>
</evidence>
<dbReference type="PANTHER" id="PTHR36152:SF1">
    <property type="entry name" value="UBIQUITIN-LIKE DOMAIN-CONTAINING PROTEIN"/>
    <property type="match status" value="1"/>
</dbReference>
<comment type="caution">
    <text evidence="1">The sequence shown here is derived from an EMBL/GenBank/DDBJ whole genome shotgun (WGS) entry which is preliminary data.</text>
</comment>
<gene>
    <name evidence="1" type="ORF">JI744_15880</name>
</gene>
<reference evidence="1" key="1">
    <citation type="submission" date="2021-01" db="EMBL/GenBank/DDBJ databases">
        <title>Genome seq and assembly of Tabrizicola sp. KVB23.</title>
        <authorList>
            <person name="Chhetri G."/>
        </authorList>
    </citation>
    <scope>NUCLEOTIDE SEQUENCE</scope>
    <source>
        <strain evidence="1">KVB23</strain>
    </source>
</reference>
<dbReference type="PANTHER" id="PTHR36152">
    <property type="entry name" value="CYTOPLASMIC PROTEIN-RELATED"/>
    <property type="match status" value="1"/>
</dbReference>
<evidence type="ECO:0000313" key="1">
    <source>
        <dbReference type="EMBL" id="MBL4929585.1"/>
    </source>
</evidence>
<dbReference type="AlphaFoldDB" id="A0A8J7SUG4"/>
<dbReference type="RefSeq" id="WP_202662129.1">
    <property type="nucleotide sequence ID" value="NZ_JAESVP010000009.1"/>
</dbReference>
<proteinExistence type="predicted"/>
<dbReference type="InterPro" id="IPR053165">
    <property type="entry name" value="HSI-I_assembly_Hcp1"/>
</dbReference>
<organism evidence="1 2">
    <name type="scientific">Fuscibacter oryzae</name>
    <dbReference type="NCBI Taxonomy" id="2803939"/>
    <lineage>
        <taxon>Bacteria</taxon>
        <taxon>Pseudomonadati</taxon>
        <taxon>Pseudomonadota</taxon>
        <taxon>Alphaproteobacteria</taxon>
        <taxon>Rhodobacterales</taxon>
        <taxon>Paracoccaceae</taxon>
        <taxon>Fuscibacter</taxon>
    </lineage>
</organism>
<name>A0A8J7SUG4_9RHOB</name>
<dbReference type="InterPro" id="IPR036624">
    <property type="entry name" value="Hcp1-lik_sf"/>
</dbReference>
<dbReference type="Gene3D" id="2.30.110.20">
    <property type="entry name" value="Hcp1-like"/>
    <property type="match status" value="1"/>
</dbReference>
<dbReference type="EMBL" id="JAESVP010000009">
    <property type="protein sequence ID" value="MBL4929585.1"/>
    <property type="molecule type" value="Genomic_DNA"/>
</dbReference>
<accession>A0A8J7SUG4</accession>
<keyword evidence="2" id="KW-1185">Reference proteome</keyword>
<sequence>MAVEIFLELDQVEGESQKSGFAGKIDLLSYSWASSQSATRQSGTGGGSGQANVGDIAFSKYMDKATPVLYKALLDGKHYDKGKITVRKVTGGKPLDYLTIELEEVIISSYQTGGGNASDDRIYENMSLNFKKFKMTYVVQSGQGAGSAKVPVEYDISVGPTG</sequence>
<dbReference type="SUPFAM" id="SSF141452">
    <property type="entry name" value="Hcp1-like"/>
    <property type="match status" value="1"/>
</dbReference>